<comment type="caution">
    <text evidence="1">The sequence shown here is derived from an EMBL/GenBank/DDBJ whole genome shotgun (WGS) entry which is preliminary data.</text>
</comment>
<dbReference type="Proteomes" id="UP001152803">
    <property type="component" value="Unassembled WGS sequence"/>
</dbReference>
<name>A0A9Q1HMH3_CONCO</name>
<evidence type="ECO:0000313" key="1">
    <source>
        <dbReference type="EMBL" id="KAJ8245006.1"/>
    </source>
</evidence>
<gene>
    <name evidence="1" type="ORF">COCON_G00236500</name>
</gene>
<proteinExistence type="predicted"/>
<sequence length="102" mass="11265">MGVTYYTGHSWDSAGCRLHWRLSCSPSVGDSKQSEESKIKIQVDALTNSPLQSTITASTTPIPSLRSPQLRGTHQHGCIHLHFSHMADAVLIVILPSDSYYR</sequence>
<accession>A0A9Q1HMH3</accession>
<keyword evidence="2" id="KW-1185">Reference proteome</keyword>
<organism evidence="1 2">
    <name type="scientific">Conger conger</name>
    <name type="common">Conger eel</name>
    <name type="synonym">Muraena conger</name>
    <dbReference type="NCBI Taxonomy" id="82655"/>
    <lineage>
        <taxon>Eukaryota</taxon>
        <taxon>Metazoa</taxon>
        <taxon>Chordata</taxon>
        <taxon>Craniata</taxon>
        <taxon>Vertebrata</taxon>
        <taxon>Euteleostomi</taxon>
        <taxon>Actinopterygii</taxon>
        <taxon>Neopterygii</taxon>
        <taxon>Teleostei</taxon>
        <taxon>Anguilliformes</taxon>
        <taxon>Congridae</taxon>
        <taxon>Conger</taxon>
    </lineage>
</organism>
<protein>
    <submittedName>
        <fullName evidence="1">Uncharacterized protein</fullName>
    </submittedName>
</protein>
<dbReference type="EMBL" id="JAFJMO010001625">
    <property type="protein sequence ID" value="KAJ8245006.1"/>
    <property type="molecule type" value="Genomic_DNA"/>
</dbReference>
<evidence type="ECO:0000313" key="2">
    <source>
        <dbReference type="Proteomes" id="UP001152803"/>
    </source>
</evidence>
<dbReference type="AlphaFoldDB" id="A0A9Q1HMH3"/>
<reference evidence="1" key="1">
    <citation type="journal article" date="2023" name="Science">
        <title>Genome structures resolve the early diversification of teleost fishes.</title>
        <authorList>
            <person name="Parey E."/>
            <person name="Louis A."/>
            <person name="Montfort J."/>
            <person name="Bouchez O."/>
            <person name="Roques C."/>
            <person name="Iampietro C."/>
            <person name="Lluch J."/>
            <person name="Castinel A."/>
            <person name="Donnadieu C."/>
            <person name="Desvignes T."/>
            <person name="Floi Bucao C."/>
            <person name="Jouanno E."/>
            <person name="Wen M."/>
            <person name="Mejri S."/>
            <person name="Dirks R."/>
            <person name="Jansen H."/>
            <person name="Henkel C."/>
            <person name="Chen W.J."/>
            <person name="Zahm M."/>
            <person name="Cabau C."/>
            <person name="Klopp C."/>
            <person name="Thompson A.W."/>
            <person name="Robinson-Rechavi M."/>
            <person name="Braasch I."/>
            <person name="Lecointre G."/>
            <person name="Bobe J."/>
            <person name="Postlethwait J.H."/>
            <person name="Berthelot C."/>
            <person name="Roest Crollius H."/>
            <person name="Guiguen Y."/>
        </authorList>
    </citation>
    <scope>NUCLEOTIDE SEQUENCE</scope>
    <source>
        <strain evidence="1">Concon-B</strain>
    </source>
</reference>